<protein>
    <submittedName>
        <fullName evidence="1">12478_t:CDS:1</fullName>
    </submittedName>
</protein>
<dbReference type="EMBL" id="CAJVPT010009711">
    <property type="protein sequence ID" value="CAG8564104.1"/>
    <property type="molecule type" value="Genomic_DNA"/>
</dbReference>
<organism evidence="1 2">
    <name type="scientific">Acaulospora colombiana</name>
    <dbReference type="NCBI Taxonomy" id="27376"/>
    <lineage>
        <taxon>Eukaryota</taxon>
        <taxon>Fungi</taxon>
        <taxon>Fungi incertae sedis</taxon>
        <taxon>Mucoromycota</taxon>
        <taxon>Glomeromycotina</taxon>
        <taxon>Glomeromycetes</taxon>
        <taxon>Diversisporales</taxon>
        <taxon>Acaulosporaceae</taxon>
        <taxon>Acaulospora</taxon>
    </lineage>
</organism>
<accession>A0ACA9M2I2</accession>
<name>A0ACA9M2I2_9GLOM</name>
<proteinExistence type="predicted"/>
<evidence type="ECO:0000313" key="1">
    <source>
        <dbReference type="EMBL" id="CAG8564104.1"/>
    </source>
</evidence>
<reference evidence="1" key="1">
    <citation type="submission" date="2021-06" db="EMBL/GenBank/DDBJ databases">
        <authorList>
            <person name="Kallberg Y."/>
            <person name="Tangrot J."/>
            <person name="Rosling A."/>
        </authorList>
    </citation>
    <scope>NUCLEOTIDE SEQUENCE</scope>
    <source>
        <strain evidence="1">CL356</strain>
    </source>
</reference>
<keyword evidence="2" id="KW-1185">Reference proteome</keyword>
<dbReference type="Proteomes" id="UP000789525">
    <property type="component" value="Unassembled WGS sequence"/>
</dbReference>
<gene>
    <name evidence="1" type="ORF">ACOLOM_LOCUS5347</name>
</gene>
<comment type="caution">
    <text evidence="1">The sequence shown here is derived from an EMBL/GenBank/DDBJ whole genome shotgun (WGS) entry which is preliminary data.</text>
</comment>
<sequence>MTQSSHTPRIRYRRAIPLWERIISWPGDKIAGLQEDWALKDWDKIERNLSSKKYHMFERKIKDRPGSSNAHLQVLGGIPPAWALEFPGNLL</sequence>
<evidence type="ECO:0000313" key="2">
    <source>
        <dbReference type="Proteomes" id="UP000789525"/>
    </source>
</evidence>